<dbReference type="GO" id="GO:0046961">
    <property type="term" value="F:proton-transporting ATPase activity, rotational mechanism"/>
    <property type="evidence" value="ECO:0007669"/>
    <property type="project" value="InterPro"/>
</dbReference>
<evidence type="ECO:0000256" key="7">
    <source>
        <dbReference type="ARBA" id="ARBA00023065"/>
    </source>
</evidence>
<dbReference type="RefSeq" id="XP_067803269.1">
    <property type="nucleotide sequence ID" value="XM_067946705.1"/>
</dbReference>
<evidence type="ECO:0000313" key="11">
    <source>
        <dbReference type="EMBL" id="KAK2196427.1"/>
    </source>
</evidence>
<dbReference type="AlphaFoldDB" id="A0AAD9PL27"/>
<comment type="similarity">
    <text evidence="2 9">Belongs to the V-ATPase 116 kDa subunit family.</text>
</comment>
<feature type="transmembrane region" description="Helical" evidence="9">
    <location>
        <begin position="566"/>
        <end position="591"/>
    </location>
</feature>
<dbReference type="Proteomes" id="UP001214638">
    <property type="component" value="Unassembled WGS sequence"/>
</dbReference>
<gene>
    <name evidence="11" type="ORF">BdWA1_001673</name>
</gene>
<dbReference type="GeneID" id="94335971"/>
<dbReference type="GO" id="GO:0007035">
    <property type="term" value="P:vacuolar acidification"/>
    <property type="evidence" value="ECO:0007669"/>
    <property type="project" value="TreeGrafter"/>
</dbReference>
<evidence type="ECO:0000256" key="9">
    <source>
        <dbReference type="RuleBase" id="RU361189"/>
    </source>
</evidence>
<comment type="subcellular location">
    <subcellularLocation>
        <location evidence="1">Membrane</location>
        <topology evidence="1">Multi-pass membrane protein</topology>
    </subcellularLocation>
</comment>
<accession>A0AAD9PL27</accession>
<comment type="function">
    <text evidence="9">Essential component of the vacuolar proton pump (V-ATPase), a multimeric enzyme that catalyzes the translocation of protons across the membranes. Required for assembly and activity of the V-ATPase.</text>
</comment>
<feature type="transmembrane region" description="Helical" evidence="9">
    <location>
        <begin position="480"/>
        <end position="497"/>
    </location>
</feature>
<comment type="caution">
    <text evidence="11">The sequence shown here is derived from an EMBL/GenBank/DDBJ whole genome shotgun (WGS) entry which is preliminary data.</text>
</comment>
<evidence type="ECO:0000256" key="10">
    <source>
        <dbReference type="SAM" id="Coils"/>
    </source>
</evidence>
<feature type="transmembrane region" description="Helical" evidence="9">
    <location>
        <begin position="603"/>
        <end position="622"/>
    </location>
</feature>
<proteinExistence type="inferred from homology"/>
<keyword evidence="10" id="KW-0175">Coiled coil</keyword>
<evidence type="ECO:0000256" key="3">
    <source>
        <dbReference type="ARBA" id="ARBA00022448"/>
    </source>
</evidence>
<dbReference type="GO" id="GO:0000220">
    <property type="term" value="C:vacuolar proton-transporting V-type ATPase, V0 domain"/>
    <property type="evidence" value="ECO:0007669"/>
    <property type="project" value="InterPro"/>
</dbReference>
<evidence type="ECO:0000256" key="8">
    <source>
        <dbReference type="ARBA" id="ARBA00023136"/>
    </source>
</evidence>
<dbReference type="PANTHER" id="PTHR11629">
    <property type="entry name" value="VACUOLAR PROTON ATPASES"/>
    <property type="match status" value="1"/>
</dbReference>
<keyword evidence="3 9" id="KW-0813">Transport</keyword>
<evidence type="ECO:0000256" key="5">
    <source>
        <dbReference type="ARBA" id="ARBA00022781"/>
    </source>
</evidence>
<dbReference type="InterPro" id="IPR026028">
    <property type="entry name" value="V-type_ATPase_116kDa_su_euka"/>
</dbReference>
<dbReference type="Pfam" id="PF01496">
    <property type="entry name" value="V_ATPase_I"/>
    <property type="match status" value="1"/>
</dbReference>
<keyword evidence="6 9" id="KW-1133">Transmembrane helix</keyword>
<dbReference type="PIRSF" id="PIRSF001293">
    <property type="entry name" value="ATP6V0A1"/>
    <property type="match status" value="1"/>
</dbReference>
<keyword evidence="8 9" id="KW-0472">Membrane</keyword>
<feature type="transmembrane region" description="Helical" evidence="9">
    <location>
        <begin position="804"/>
        <end position="827"/>
    </location>
</feature>
<evidence type="ECO:0000256" key="4">
    <source>
        <dbReference type="ARBA" id="ARBA00022692"/>
    </source>
</evidence>
<feature type="coiled-coil region" evidence="10">
    <location>
        <begin position="94"/>
        <end position="121"/>
    </location>
</feature>
<evidence type="ECO:0000256" key="6">
    <source>
        <dbReference type="ARBA" id="ARBA00022989"/>
    </source>
</evidence>
<protein>
    <recommendedName>
        <fullName evidence="9">V-type proton ATPase subunit a</fullName>
    </recommendedName>
</protein>
<reference evidence="11" key="1">
    <citation type="journal article" date="2023" name="Nat. Microbiol.">
        <title>Babesia duncani multi-omics identifies virulence factors and drug targets.</title>
        <authorList>
            <person name="Singh P."/>
            <person name="Lonardi S."/>
            <person name="Liang Q."/>
            <person name="Vydyam P."/>
            <person name="Khabirova E."/>
            <person name="Fang T."/>
            <person name="Gihaz S."/>
            <person name="Thekkiniath J."/>
            <person name="Munshi M."/>
            <person name="Abel S."/>
            <person name="Ciampossin L."/>
            <person name="Batugedara G."/>
            <person name="Gupta M."/>
            <person name="Lu X.M."/>
            <person name="Lenz T."/>
            <person name="Chakravarty S."/>
            <person name="Cornillot E."/>
            <person name="Hu Y."/>
            <person name="Ma W."/>
            <person name="Gonzalez L.M."/>
            <person name="Sanchez S."/>
            <person name="Estrada K."/>
            <person name="Sanchez-Flores A."/>
            <person name="Montero E."/>
            <person name="Harb O.S."/>
            <person name="Le Roch K.G."/>
            <person name="Mamoun C.B."/>
        </authorList>
    </citation>
    <scope>NUCLEOTIDE SEQUENCE</scope>
    <source>
        <strain evidence="11">WA1</strain>
    </source>
</reference>
<dbReference type="KEGG" id="bdw:94335971"/>
<dbReference type="GO" id="GO:0051117">
    <property type="term" value="F:ATPase binding"/>
    <property type="evidence" value="ECO:0007669"/>
    <property type="project" value="TreeGrafter"/>
</dbReference>
<name>A0AAD9PL27_9APIC</name>
<keyword evidence="4 9" id="KW-0812">Transmembrane</keyword>
<dbReference type="InterPro" id="IPR002490">
    <property type="entry name" value="V-ATPase_116kDa_su"/>
</dbReference>
<evidence type="ECO:0000313" key="12">
    <source>
        <dbReference type="Proteomes" id="UP001214638"/>
    </source>
</evidence>
<sequence>MGIFRSETMGRGTLVLPQDRARDIIDTLSRNTNIQFIDMNENKMNRPYKKYVQRIVAMERMIRMLYDEIAKLPNTRIEKNHIDSFLEYDSAYRLDQVEESLQKLYDQFVKFKENNDLLKNELEDALYEYYVMLVSQKQQRLHCSFNSEKNIQTSEKSVDLEQAPLVNTEQVNINPPSHNTSTSFFSNIAGLISMQNKDAFSRAVFRTMRGNVYTYFIQTTDLNEVLLSKELIDSSERNNEMAVFVIYCQFLNNSVAFEKLQKLCAGFQAKTYTWTRSIRETCSRLAALEEIIRDKRNALNAYHNYFRAEIACLLETLRPDGNSVIEEWCLFCKKEKYIYYILNHFKQTDITLQADIWFPVEEEEKIYRLLAKEKNASSVSALLLPNQHHDNVVPPTYNKTNAFTRTFQGVVDTYGIPTYKEINPAPFTCITFPFLFGIMFGDIGHGICLIFFALFLIFCHQKLANKYTGEVSLMVINGRYMILLMGIFATYTGFIYNDFLSIPNNLFSSRWVRASDTEIPAPNALGGYYETFVPAKSGFPIPFGLDPAWIHANNEQAMLHSFKMKFAVIVGFLQMAMGVCLKALNAIYFRYPLDFYFEFLPQIVMLISFVGYMDFLIFYKWLTPVDGNYAKPSIISTIIDMCMLKELGPDQIMYKGQQQVQLVLMILIVACVPLMLFPKPLLLYLKQRRKPTLDGAHLTSEHEMVYCADVEAPGSNGFKRVSSNELHDHFAVVVEKDEGEHHEEHGIADLFIHQLIETVEFSLGCISNTASYLRLWALSLSHQQLSLVFFKQCIFSVLDMEIGVAAMVFILFFTSIIFAIITFFVMLCMDSLECYLHALRLQWVEFQNKFFKAEGHPFKPFNIRKLLESNEDEIVVEE</sequence>
<keyword evidence="5 9" id="KW-0375">Hydrogen ion transport</keyword>
<feature type="transmembrane region" description="Helical" evidence="9">
    <location>
        <begin position="434"/>
        <end position="459"/>
    </location>
</feature>
<organism evidence="11 12">
    <name type="scientific">Babesia duncani</name>
    <dbReference type="NCBI Taxonomy" id="323732"/>
    <lineage>
        <taxon>Eukaryota</taxon>
        <taxon>Sar</taxon>
        <taxon>Alveolata</taxon>
        <taxon>Apicomplexa</taxon>
        <taxon>Aconoidasida</taxon>
        <taxon>Piroplasmida</taxon>
        <taxon>Babesiidae</taxon>
        <taxon>Babesia</taxon>
    </lineage>
</organism>
<keyword evidence="12" id="KW-1185">Reference proteome</keyword>
<feature type="transmembrane region" description="Helical" evidence="9">
    <location>
        <begin position="662"/>
        <end position="685"/>
    </location>
</feature>
<evidence type="ECO:0000256" key="1">
    <source>
        <dbReference type="ARBA" id="ARBA00004141"/>
    </source>
</evidence>
<dbReference type="PANTHER" id="PTHR11629:SF63">
    <property type="entry name" value="V-TYPE PROTON ATPASE SUBUNIT A"/>
    <property type="match status" value="1"/>
</dbReference>
<keyword evidence="7 9" id="KW-0406">Ion transport</keyword>
<dbReference type="EMBL" id="JALLKP010000002">
    <property type="protein sequence ID" value="KAK2196427.1"/>
    <property type="molecule type" value="Genomic_DNA"/>
</dbReference>
<evidence type="ECO:0000256" key="2">
    <source>
        <dbReference type="ARBA" id="ARBA00009904"/>
    </source>
</evidence>